<evidence type="ECO:0000313" key="1">
    <source>
        <dbReference type="Proteomes" id="UP000887565"/>
    </source>
</evidence>
<accession>A0A915L0N8</accession>
<dbReference type="AlphaFoldDB" id="A0A915L0N8"/>
<protein>
    <submittedName>
        <fullName evidence="2">Uncharacterized protein</fullName>
    </submittedName>
</protein>
<dbReference type="WBParaSite" id="nRc.2.0.1.t44744-RA">
    <property type="protein sequence ID" value="nRc.2.0.1.t44744-RA"/>
    <property type="gene ID" value="nRc.2.0.1.g44744"/>
</dbReference>
<evidence type="ECO:0000313" key="2">
    <source>
        <dbReference type="WBParaSite" id="nRc.2.0.1.t44744-RA"/>
    </source>
</evidence>
<keyword evidence="1" id="KW-1185">Reference proteome</keyword>
<proteinExistence type="predicted"/>
<name>A0A915L0N8_ROMCU</name>
<sequence>MDENDGRRCRLLKVHRRVAGTSTAGGDRSASPSVDGLRRFAQLFYTAGRRFDKKIVQGFVAARQQLLIVAIVLFDLIGFEGRARTPTFRCLSYQLVIVVCIERRRGDGTAWRRPHFFGALRRGRCNEALKASLIQKKNILNLFDFSPIAFLHVEQIRRFRISFSQSSPSTSRCPIMTAAFGAIGSEIRQLWFLFHQIGAKRRNTAVETSRVLVFSGTGASGGYFSASASARMRHVEIVQGIVGTAGTINHTTRNQDCHEKIDTLERKVENQKSTTS</sequence>
<reference evidence="2" key="1">
    <citation type="submission" date="2022-11" db="UniProtKB">
        <authorList>
            <consortium name="WormBaseParasite"/>
        </authorList>
    </citation>
    <scope>IDENTIFICATION</scope>
</reference>
<organism evidence="1 2">
    <name type="scientific">Romanomermis culicivorax</name>
    <name type="common">Nematode worm</name>
    <dbReference type="NCBI Taxonomy" id="13658"/>
    <lineage>
        <taxon>Eukaryota</taxon>
        <taxon>Metazoa</taxon>
        <taxon>Ecdysozoa</taxon>
        <taxon>Nematoda</taxon>
        <taxon>Enoplea</taxon>
        <taxon>Dorylaimia</taxon>
        <taxon>Mermithida</taxon>
        <taxon>Mermithoidea</taxon>
        <taxon>Mermithidae</taxon>
        <taxon>Romanomermis</taxon>
    </lineage>
</organism>
<dbReference type="Proteomes" id="UP000887565">
    <property type="component" value="Unplaced"/>
</dbReference>